<comment type="caution">
    <text evidence="1">The sequence shown here is derived from an EMBL/GenBank/DDBJ whole genome shotgun (WGS) entry which is preliminary data.</text>
</comment>
<sequence length="92" mass="9810">MNLGVPLHPGPQAGIRFAVRPRPAVAVRERDQSQPTPSAVVDGLHLHVVVGGQHQRVGRGPGEVVLTDPSGRDPVRAHRLLQPLLFEVVALG</sequence>
<gene>
    <name evidence="1" type="ORF">SDC9_207389</name>
</gene>
<proteinExistence type="predicted"/>
<name>A0A645J8F7_9ZZZZ</name>
<evidence type="ECO:0000313" key="1">
    <source>
        <dbReference type="EMBL" id="MPN59667.1"/>
    </source>
</evidence>
<dbReference type="EMBL" id="VSSQ01133934">
    <property type="protein sequence ID" value="MPN59667.1"/>
    <property type="molecule type" value="Genomic_DNA"/>
</dbReference>
<reference evidence="1" key="1">
    <citation type="submission" date="2019-08" db="EMBL/GenBank/DDBJ databases">
        <authorList>
            <person name="Kucharzyk K."/>
            <person name="Murdoch R.W."/>
            <person name="Higgins S."/>
            <person name="Loffler F."/>
        </authorList>
    </citation>
    <scope>NUCLEOTIDE SEQUENCE</scope>
</reference>
<dbReference type="AlphaFoldDB" id="A0A645J8F7"/>
<accession>A0A645J8F7</accession>
<organism evidence="1">
    <name type="scientific">bioreactor metagenome</name>
    <dbReference type="NCBI Taxonomy" id="1076179"/>
    <lineage>
        <taxon>unclassified sequences</taxon>
        <taxon>metagenomes</taxon>
        <taxon>ecological metagenomes</taxon>
    </lineage>
</organism>
<protein>
    <submittedName>
        <fullName evidence="1">Uncharacterized protein</fullName>
    </submittedName>
</protein>